<organism evidence="1 2">
    <name type="scientific">Saccharomyces kudriavzevii (strain ATCC MYA-4449 / AS 2.2408 / CBS 8840 / NBRC 1802 / NCYC 2889)</name>
    <name type="common">Yeast</name>
    <dbReference type="NCBI Taxonomy" id="226230"/>
    <lineage>
        <taxon>Eukaryota</taxon>
        <taxon>Fungi</taxon>
        <taxon>Dikarya</taxon>
        <taxon>Ascomycota</taxon>
        <taxon>Saccharomycotina</taxon>
        <taxon>Saccharomycetes</taxon>
        <taxon>Saccharomycetales</taxon>
        <taxon>Saccharomycetaceae</taxon>
        <taxon>Saccharomyces</taxon>
    </lineage>
</organism>
<dbReference type="GO" id="GO:0008843">
    <property type="term" value="F:endochitinase activity"/>
    <property type="evidence" value="ECO:0007669"/>
    <property type="project" value="UniProtKB-EC"/>
</dbReference>
<dbReference type="GO" id="GO:0005576">
    <property type="term" value="C:extracellular region"/>
    <property type="evidence" value="ECO:0007669"/>
    <property type="project" value="UniProtKB-SubCell"/>
</dbReference>
<reference evidence="1" key="1">
    <citation type="submission" date="2022-10" db="EMBL/GenBank/DDBJ databases">
        <authorList>
            <person name="Byrne P K."/>
        </authorList>
    </citation>
    <scope>NUCLEOTIDE SEQUENCE</scope>
    <source>
        <strain evidence="1">IFO1802</strain>
    </source>
</reference>
<dbReference type="GO" id="GO:0006032">
    <property type="term" value="P:chitin catabolic process"/>
    <property type="evidence" value="ECO:0007669"/>
    <property type="project" value="UniProtKB-KW"/>
</dbReference>
<dbReference type="EMBL" id="OX365907">
    <property type="protein sequence ID" value="CAI4046672.1"/>
    <property type="molecule type" value="Genomic_DNA"/>
</dbReference>
<dbReference type="Gene3D" id="3.20.20.80">
    <property type="entry name" value="Glycosidases"/>
    <property type="match status" value="1"/>
</dbReference>
<gene>
    <name evidence="1" type="primary">SKDI12G3180</name>
    <name evidence="1" type="ORF">SKDI_12G3180</name>
</gene>
<keyword evidence="2" id="KW-1185">Reference proteome</keyword>
<dbReference type="InterPro" id="IPR045321">
    <property type="entry name" value="Cts1-like"/>
</dbReference>
<protein>
    <submittedName>
        <fullName evidence="1">Uncharacterized protein</fullName>
    </submittedName>
</protein>
<evidence type="ECO:0000313" key="2">
    <source>
        <dbReference type="Proteomes" id="UP001162087"/>
    </source>
</evidence>
<dbReference type="InterPro" id="IPR001223">
    <property type="entry name" value="Glyco_hydro18_cat"/>
</dbReference>
<accession>A0AA35NI60</accession>
<sequence length="589" mass="62096">MSLLYTILLFTQLLLLPTNAFDGSANTNIAVYWGQNSAGTQESLATYCQSSDADIFLLSFLNQFPTLGLNFANACSDTFSDGLLHCTQIAEDIETCQSLGKKVLLSLGGASGSYLFSDDYQAETFAQTLWDTFGDGTGASERPFGSAVVDGFDFDIENNNNVGYSALAARLRTLFAEGTKQYYLSAAPQCPYPDASVGDLLENADIDFAFIQFYNNYCGVSGQFNWDTWLNYAQTISPNRDIKLFLGLPGSASAAGSGYISDTSILESTIAEITSSSSFGGIALWDASQAFSNQLNGEPYIQVLKDLLTDARSATPSSVTTSEAPATLSSTTSTFQKKTSQSMATTQSRSKVTLSPTTGGDRISTTKTRNTSTSTTKAKTSRSTTTSNSFSSAVTTTSLSPQTTSATVIKPQKTTTSTLSPTTTSSAAVTPQTTTTSTLSPTTTSSAAVTPQTTTTSTLSPTTTSSAAVTPQTTTTSTLSPTTTSSTAVTPQTTTTNTLSPTTTSTNSDNAARTMAKDLNAQYSAGQLNGKSTCSEGEIACSADGKFAICDHSTWIYMECASGTTCYAYDSGDSVYTQCNFSYLESNYI</sequence>
<dbReference type="SUPFAM" id="SSF51445">
    <property type="entry name" value="(Trans)glycosidases"/>
    <property type="match status" value="1"/>
</dbReference>
<dbReference type="PROSITE" id="PS51910">
    <property type="entry name" value="GH18_2"/>
    <property type="match status" value="1"/>
</dbReference>
<proteinExistence type="predicted"/>
<dbReference type="PROSITE" id="PS01095">
    <property type="entry name" value="GH18_1"/>
    <property type="match status" value="1"/>
</dbReference>
<dbReference type="InterPro" id="IPR001579">
    <property type="entry name" value="Glyco_hydro_18_chit_AS"/>
</dbReference>
<evidence type="ECO:0000313" key="1">
    <source>
        <dbReference type="EMBL" id="CAI4046672.1"/>
    </source>
</evidence>
<dbReference type="InterPro" id="IPR050542">
    <property type="entry name" value="Glycosyl_Hydrlase18_Chitinase"/>
</dbReference>
<dbReference type="Proteomes" id="UP001162087">
    <property type="component" value="Chromosome 12"/>
</dbReference>
<name>A0AA35NI60_SACK1</name>
<dbReference type="InterPro" id="IPR017853">
    <property type="entry name" value="GH"/>
</dbReference>
<dbReference type="Pfam" id="PF00704">
    <property type="entry name" value="Glyco_hydro_18"/>
    <property type="match status" value="1"/>
</dbReference>
<dbReference type="CDD" id="cd02877">
    <property type="entry name" value="GH18_hevamine_XipI_class_III"/>
    <property type="match status" value="1"/>
</dbReference>
<dbReference type="OrthoDB" id="6020543at2759"/>
<dbReference type="GO" id="GO:0008061">
    <property type="term" value="F:chitin binding"/>
    <property type="evidence" value="ECO:0007669"/>
    <property type="project" value="UniProtKB-KW"/>
</dbReference>
<dbReference type="PANTHER" id="PTHR45708">
    <property type="entry name" value="ENDOCHITINASE"/>
    <property type="match status" value="1"/>
</dbReference>
<dbReference type="GO" id="GO:0000272">
    <property type="term" value="P:polysaccharide catabolic process"/>
    <property type="evidence" value="ECO:0007669"/>
    <property type="project" value="UniProtKB-KW"/>
</dbReference>
<dbReference type="PANTHER" id="PTHR45708:SF49">
    <property type="entry name" value="ENDOCHITINASE"/>
    <property type="match status" value="1"/>
</dbReference>